<gene>
    <name evidence="2" type="ORF">PL2TA16_01654</name>
</gene>
<evidence type="ECO:0000313" key="3">
    <source>
        <dbReference type="Proteomes" id="UP000017820"/>
    </source>
</evidence>
<comment type="caution">
    <text evidence="2">The sequence shown here is derived from an EMBL/GenBank/DDBJ whole genome shotgun (WGS) entry which is preliminary data.</text>
</comment>
<proteinExistence type="predicted"/>
<dbReference type="Proteomes" id="UP000017820">
    <property type="component" value="Unassembled WGS sequence"/>
</dbReference>
<name>V4HID7_PSEL2</name>
<dbReference type="EMBL" id="AUSV01000134">
    <property type="protein sequence ID" value="ESP90550.1"/>
    <property type="molecule type" value="Genomic_DNA"/>
</dbReference>
<dbReference type="InterPro" id="IPR003812">
    <property type="entry name" value="Fido"/>
</dbReference>
<dbReference type="InterPro" id="IPR036597">
    <property type="entry name" value="Fido-like_dom_sf"/>
</dbReference>
<feature type="domain" description="Fido" evidence="1">
    <location>
        <begin position="71"/>
        <end position="214"/>
    </location>
</feature>
<dbReference type="SUPFAM" id="SSF140931">
    <property type="entry name" value="Fic-like"/>
    <property type="match status" value="1"/>
</dbReference>
<dbReference type="AlphaFoldDB" id="V4HID7"/>
<organism evidence="2 3">
    <name type="scientific">Pseudoalteromonas luteoviolacea (strain 2ta16)</name>
    <dbReference type="NCBI Taxonomy" id="1353533"/>
    <lineage>
        <taxon>Bacteria</taxon>
        <taxon>Pseudomonadati</taxon>
        <taxon>Pseudomonadota</taxon>
        <taxon>Gammaproteobacteria</taxon>
        <taxon>Alteromonadales</taxon>
        <taxon>Pseudoalteromonadaceae</taxon>
        <taxon>Pseudoalteromonas</taxon>
    </lineage>
</organism>
<protein>
    <recommendedName>
        <fullName evidence="1">Fido domain-containing protein</fullName>
    </recommendedName>
</protein>
<accession>V4HID7</accession>
<dbReference type="Pfam" id="PF02661">
    <property type="entry name" value="Fic"/>
    <property type="match status" value="1"/>
</dbReference>
<dbReference type="Gene3D" id="1.10.3290.10">
    <property type="entry name" value="Fido-like domain"/>
    <property type="match status" value="1"/>
</dbReference>
<dbReference type="GeneID" id="29919328"/>
<dbReference type="PATRIC" id="fig|1353533.3.peg.5077"/>
<sequence length="319" mass="35920">MNNKIVNSIIINLISRYLAGGSSLRETRNITRKQLALTNCGVGFIHPGSQVQTELNLRFMKAVEIFNSSGINISTLSQVNSIFLNRKTSIRTSGVKIATPSQELEFKPPSADKLQSLLTQMQIDIAEFPVISIQQAICFYTQLIKIHPFSDANGRTARAMVCAMLINDPSAYISFLYRLNANKEDYIAALDAYTLTSKEYIDSTYWDQAQYFGKQVAQLSTQVILETHKSLTTQFTLSPDAKNCVLLIEHLWLHPIVYPPKLASHLKLSEIDLDKAIDELVKRKILVPRAMRNPKGAVVLECPKIMSAWAQIDNQFLQR</sequence>
<reference evidence="2 3" key="1">
    <citation type="submission" date="2013-07" db="EMBL/GenBank/DDBJ databases">
        <title>Draft genome sequence of Pseudoalteromonas luteoviolacea 2ta16.</title>
        <authorList>
            <person name="Allen E.E."/>
            <person name="Azam F."/>
            <person name="Podell S."/>
        </authorList>
    </citation>
    <scope>NUCLEOTIDE SEQUENCE [LARGE SCALE GENOMIC DNA]</scope>
    <source>
        <strain evidence="2 3">2ta16</strain>
    </source>
</reference>
<dbReference type="RefSeq" id="WP_023401907.1">
    <property type="nucleotide sequence ID" value="NZ_AUSV01000134.1"/>
</dbReference>
<dbReference type="PROSITE" id="PS51459">
    <property type="entry name" value="FIDO"/>
    <property type="match status" value="1"/>
</dbReference>
<evidence type="ECO:0000259" key="1">
    <source>
        <dbReference type="PROSITE" id="PS51459"/>
    </source>
</evidence>
<evidence type="ECO:0000313" key="2">
    <source>
        <dbReference type="EMBL" id="ESP90550.1"/>
    </source>
</evidence>